<feature type="region of interest" description="Disordered" evidence="1">
    <location>
        <begin position="456"/>
        <end position="477"/>
    </location>
</feature>
<keyword evidence="3" id="KW-1185">Reference proteome</keyword>
<evidence type="ECO:0000313" key="2">
    <source>
        <dbReference type="EMBL" id="CAK9017337.1"/>
    </source>
</evidence>
<protein>
    <submittedName>
        <fullName evidence="2">Aa_trans domain-containing protein</fullName>
    </submittedName>
</protein>
<comment type="caution">
    <text evidence="2">The sequence shown here is derived from an EMBL/GenBank/DDBJ whole genome shotgun (WGS) entry which is preliminary data.</text>
</comment>
<dbReference type="Proteomes" id="UP001642464">
    <property type="component" value="Unassembled WGS sequence"/>
</dbReference>
<sequence>MAFRALRAWFGQPSFWVSQRFGPVCRRSVALRAARDFSNDRLETSVPDSSREILFEDVLEAGNDIDWEQEPQLAERKGPAVETKPAPLTDKELEDANILTLEKDEFVWAIGRAATLGLAPSARIWRDLPHAIHAFGGPLEFSPSEVCRLLQALAYAPADAPVEKKLLQRLFKVFALRAKEFSDERLMRIMYAYGKLSSKRGLYLPRFMDFATSEVVERGTSLRLVSQVMKLGTQQLDAECFAKFVNMVVDTKYHERPGAIDRLNAVYRRKLKHTRFSNPELILTSGMPMFLFDLMKTSVLTRWLDRISRLHLPLEAGAVVRTGLVFVSGAHDRDWLQPADAARASKNLECLKLVDLVLRHERPSSLEALTAEGLQLLARARATTLQPPDEHDMPELPHVYAGLSKLFRQLGVLLHPTTCGPYLLEIADPLGHLVVEWDTSWKLYPPWRQERIRSTRCEDQSNAPTRVAASEKPPGPTRQQFRWQTYIIYTAILADSRIRF</sequence>
<name>A0ABP0JS99_9DINO</name>
<evidence type="ECO:0000313" key="3">
    <source>
        <dbReference type="Proteomes" id="UP001642464"/>
    </source>
</evidence>
<accession>A0ABP0JS99</accession>
<dbReference type="EMBL" id="CAXAMM010008446">
    <property type="protein sequence ID" value="CAK9017337.1"/>
    <property type="molecule type" value="Genomic_DNA"/>
</dbReference>
<gene>
    <name evidence="2" type="ORF">SCF082_LOCUS13589</name>
</gene>
<proteinExistence type="predicted"/>
<reference evidence="2 3" key="1">
    <citation type="submission" date="2024-02" db="EMBL/GenBank/DDBJ databases">
        <authorList>
            <person name="Chen Y."/>
            <person name="Shah S."/>
            <person name="Dougan E. K."/>
            <person name="Thang M."/>
            <person name="Chan C."/>
        </authorList>
    </citation>
    <scope>NUCLEOTIDE SEQUENCE [LARGE SCALE GENOMIC DNA]</scope>
</reference>
<evidence type="ECO:0000256" key="1">
    <source>
        <dbReference type="SAM" id="MobiDB-lite"/>
    </source>
</evidence>
<organism evidence="2 3">
    <name type="scientific">Durusdinium trenchii</name>
    <dbReference type="NCBI Taxonomy" id="1381693"/>
    <lineage>
        <taxon>Eukaryota</taxon>
        <taxon>Sar</taxon>
        <taxon>Alveolata</taxon>
        <taxon>Dinophyceae</taxon>
        <taxon>Suessiales</taxon>
        <taxon>Symbiodiniaceae</taxon>
        <taxon>Durusdinium</taxon>
    </lineage>
</organism>